<name>A0A0D7F411_RHOPL</name>
<feature type="domain" description="CheW-like" evidence="2">
    <location>
        <begin position="25"/>
        <end position="165"/>
    </location>
</feature>
<dbReference type="Proteomes" id="UP000032515">
    <property type="component" value="Unassembled WGS sequence"/>
</dbReference>
<dbReference type="InterPro" id="IPR039315">
    <property type="entry name" value="CheW"/>
</dbReference>
<feature type="region of interest" description="Disordered" evidence="1">
    <location>
        <begin position="1"/>
        <end position="21"/>
    </location>
</feature>
<evidence type="ECO:0000313" key="4">
    <source>
        <dbReference type="Proteomes" id="UP000032515"/>
    </source>
</evidence>
<dbReference type="PANTHER" id="PTHR22617:SF23">
    <property type="entry name" value="CHEMOTAXIS PROTEIN CHEW"/>
    <property type="match status" value="1"/>
</dbReference>
<dbReference type="OrthoDB" id="3291462at2"/>
<dbReference type="SUPFAM" id="SSF50341">
    <property type="entry name" value="CheW-like"/>
    <property type="match status" value="1"/>
</dbReference>
<accession>A0A0D7F411</accession>
<dbReference type="InterPro" id="IPR036061">
    <property type="entry name" value="CheW-like_dom_sf"/>
</dbReference>
<gene>
    <name evidence="3" type="ORF">OO17_03780</name>
</gene>
<proteinExistence type="predicted"/>
<dbReference type="AlphaFoldDB" id="A0A0D7F411"/>
<dbReference type="GO" id="GO:0005829">
    <property type="term" value="C:cytosol"/>
    <property type="evidence" value="ECO:0007669"/>
    <property type="project" value="TreeGrafter"/>
</dbReference>
<evidence type="ECO:0000259" key="2">
    <source>
        <dbReference type="PROSITE" id="PS50851"/>
    </source>
</evidence>
<dbReference type="RefSeq" id="WP_080900873.1">
    <property type="nucleotide sequence ID" value="NZ_JXXE01000070.1"/>
</dbReference>
<protein>
    <submittedName>
        <fullName evidence="3">Chemotaxis protein CheW</fullName>
    </submittedName>
</protein>
<dbReference type="SMART" id="SM00260">
    <property type="entry name" value="CheW"/>
    <property type="match status" value="1"/>
</dbReference>
<dbReference type="Gene3D" id="2.30.30.40">
    <property type="entry name" value="SH3 Domains"/>
    <property type="match status" value="1"/>
</dbReference>
<dbReference type="InterPro" id="IPR002545">
    <property type="entry name" value="CheW-lke_dom"/>
</dbReference>
<dbReference type="GO" id="GO:0006935">
    <property type="term" value="P:chemotaxis"/>
    <property type="evidence" value="ECO:0007669"/>
    <property type="project" value="InterPro"/>
</dbReference>
<dbReference type="PANTHER" id="PTHR22617">
    <property type="entry name" value="CHEMOTAXIS SENSOR HISTIDINE KINASE-RELATED"/>
    <property type="match status" value="1"/>
</dbReference>
<organism evidence="3 4">
    <name type="scientific">Rhodopseudomonas palustris</name>
    <dbReference type="NCBI Taxonomy" id="1076"/>
    <lineage>
        <taxon>Bacteria</taxon>
        <taxon>Pseudomonadati</taxon>
        <taxon>Pseudomonadota</taxon>
        <taxon>Alphaproteobacteria</taxon>
        <taxon>Hyphomicrobiales</taxon>
        <taxon>Nitrobacteraceae</taxon>
        <taxon>Rhodopseudomonas</taxon>
    </lineage>
</organism>
<dbReference type="Gene3D" id="2.40.50.180">
    <property type="entry name" value="CheA-289, Domain 4"/>
    <property type="match status" value="1"/>
</dbReference>
<evidence type="ECO:0000313" key="3">
    <source>
        <dbReference type="EMBL" id="KIZ47556.1"/>
    </source>
</evidence>
<reference evidence="3 4" key="1">
    <citation type="submission" date="2014-11" db="EMBL/GenBank/DDBJ databases">
        <title>Genomics and ecophysiology of heterotrophic nitrogen fixing bacteria isolated from estuarine surface water.</title>
        <authorList>
            <person name="Bentzon-Tilia M."/>
            <person name="Severin I."/>
            <person name="Hansen L.H."/>
            <person name="Riemann L."/>
        </authorList>
    </citation>
    <scope>NUCLEOTIDE SEQUENCE [LARGE SCALE GENOMIC DNA]</scope>
    <source>
        <strain evidence="3 4">BAL398</strain>
    </source>
</reference>
<dbReference type="EMBL" id="JXXE01000070">
    <property type="protein sequence ID" value="KIZ47556.1"/>
    <property type="molecule type" value="Genomic_DNA"/>
</dbReference>
<dbReference type="PATRIC" id="fig|1076.23.peg.6305"/>
<comment type="caution">
    <text evidence="3">The sequence shown here is derived from an EMBL/GenBank/DDBJ whole genome shotgun (WGS) entry which is preliminary data.</text>
</comment>
<sequence length="181" mass="19352">MQPDQTSIAGFAQDDLDAPPGGENRQQFITFTLGAEEYGIDIMVVREIKGWTDTTMIPNAPVHVRGVINLRGVIVPIFDLRARFGVGLTVPTSMHVVIIVAAGTRTIGLLVDTVSDIISIDPKAIRPVPEMGLPTEDQFLEGLVAIDNRMVTLVSLAGLFGNSAEASKRHFKGDAATSKAA</sequence>
<dbReference type="PROSITE" id="PS50851">
    <property type="entry name" value="CHEW"/>
    <property type="match status" value="1"/>
</dbReference>
<dbReference type="CDD" id="cd00732">
    <property type="entry name" value="CheW"/>
    <property type="match status" value="1"/>
</dbReference>
<dbReference type="GO" id="GO:0007165">
    <property type="term" value="P:signal transduction"/>
    <property type="evidence" value="ECO:0007669"/>
    <property type="project" value="InterPro"/>
</dbReference>
<evidence type="ECO:0000256" key="1">
    <source>
        <dbReference type="SAM" id="MobiDB-lite"/>
    </source>
</evidence>
<dbReference type="Pfam" id="PF01584">
    <property type="entry name" value="CheW"/>
    <property type="match status" value="1"/>
</dbReference>